<gene>
    <name evidence="2" type="ORF">SAMN05216480_101914</name>
</gene>
<feature type="signal peptide" evidence="1">
    <location>
        <begin position="1"/>
        <end position="18"/>
    </location>
</feature>
<dbReference type="STRING" id="1224947.SAMN05216480_101914"/>
<dbReference type="Pfam" id="PF14121">
    <property type="entry name" value="Porin_10"/>
    <property type="match status" value="1"/>
</dbReference>
<protein>
    <submittedName>
        <fullName evidence="2">Putative porin</fullName>
    </submittedName>
</protein>
<reference evidence="2 3" key="1">
    <citation type="submission" date="2016-10" db="EMBL/GenBank/DDBJ databases">
        <authorList>
            <person name="de Groot N.N."/>
        </authorList>
    </citation>
    <scope>NUCLEOTIDE SEQUENCE [LARGE SCALE GENOMIC DNA]</scope>
    <source>
        <strain evidence="2 3">CGMCC 1.12333</strain>
    </source>
</reference>
<evidence type="ECO:0000256" key="1">
    <source>
        <dbReference type="SAM" id="SignalP"/>
    </source>
</evidence>
<proteinExistence type="predicted"/>
<dbReference type="InterPro" id="IPR025631">
    <property type="entry name" value="Porin_10"/>
</dbReference>
<dbReference type="OrthoDB" id="9812454at2"/>
<keyword evidence="1" id="KW-0732">Signal</keyword>
<dbReference type="AlphaFoldDB" id="A0A1I7FEP7"/>
<dbReference type="EMBL" id="FPBK01000001">
    <property type="protein sequence ID" value="SFU34624.1"/>
    <property type="molecule type" value="Genomic_DNA"/>
</dbReference>
<evidence type="ECO:0000313" key="3">
    <source>
        <dbReference type="Proteomes" id="UP000199138"/>
    </source>
</evidence>
<feature type="chain" id="PRO_5011539230" evidence="1">
    <location>
        <begin position="19"/>
        <end position="660"/>
    </location>
</feature>
<keyword evidence="3" id="KW-1185">Reference proteome</keyword>
<accession>A0A1I7FEP7</accession>
<organism evidence="2 3">
    <name type="scientific">Pustulibacterium marinum</name>
    <dbReference type="NCBI Taxonomy" id="1224947"/>
    <lineage>
        <taxon>Bacteria</taxon>
        <taxon>Pseudomonadati</taxon>
        <taxon>Bacteroidota</taxon>
        <taxon>Flavobacteriia</taxon>
        <taxon>Flavobacteriales</taxon>
        <taxon>Flavobacteriaceae</taxon>
        <taxon>Pustulibacterium</taxon>
    </lineage>
</organism>
<sequence length="660" mass="76944">MKYIFAIVFFSITTIGFAQINSDLQLNNVKTKGTSNFYTSDSTKVDTTSTAAWKNPNKITDYKMYTLENDTTYVDTSLTILKNYKFNYLREDDFELLPFSNVGQTYNRLSLHTNTDLFPEMGETGKYFSYFEVEDVKYYHVPTPVTELFFKTTFKQGQLLDASIAFNTSKEWSFYLAYKGMRSLGQYDNVDATSGNFRFSSNYHSKNDRYDLKMHFVGQKIFNQQNTGILNNDYFTSGDEDFEDRSRLEVITDDADNRVVGKRYFLQQQYDLVHSKDSTHYNSISIGNRFNYETKFYRYNQDEASDYYGDAYLSDDLEDRSKLRVMENQAFAKWSNNIIGDLGFKVINYNYNYLFTSITNIDGITIPGNYQGNETALQASYGKKIGGFDLHGSLAQTIVGELGGTKFYAETSYDFGEDNSLLASVSANSKMPNFNYLMYQSDYYNYNWYNVDTFEKEESKSLRAAIKLKKIANIDFEYSILNNYTYLAGESSEVDNDSISVVAPKQYAGTINYLKVKLQREFKVGKFALDNTIMYQQVVQDDDILNVPQLVTRNTFYYETPVFNKALFMQTGVTLKYFTKYYANRYNPLLSEFSIQNQTKIGEYPLFDVFLDFRIRQTRFFFKAEHINTLISKDYNYYSAPNNPYRDFVFRFGLVWNLFS</sequence>
<dbReference type="RefSeq" id="WP_093023380.1">
    <property type="nucleotide sequence ID" value="NZ_FPBK01000001.1"/>
</dbReference>
<evidence type="ECO:0000313" key="2">
    <source>
        <dbReference type="EMBL" id="SFU34624.1"/>
    </source>
</evidence>
<dbReference type="Proteomes" id="UP000199138">
    <property type="component" value="Unassembled WGS sequence"/>
</dbReference>
<name>A0A1I7FEP7_9FLAO</name>